<proteinExistence type="predicted"/>
<dbReference type="Proteomes" id="UP000322524">
    <property type="component" value="Unassembled WGS sequence"/>
</dbReference>
<organism evidence="2 3">
    <name type="scientific">Sutcliffiella horikoshii</name>
    <dbReference type="NCBI Taxonomy" id="79883"/>
    <lineage>
        <taxon>Bacteria</taxon>
        <taxon>Bacillati</taxon>
        <taxon>Bacillota</taxon>
        <taxon>Bacilli</taxon>
        <taxon>Bacillales</taxon>
        <taxon>Bacillaceae</taxon>
        <taxon>Sutcliffiella</taxon>
    </lineage>
</organism>
<feature type="transmembrane region" description="Helical" evidence="1">
    <location>
        <begin position="6"/>
        <end position="25"/>
    </location>
</feature>
<evidence type="ECO:0000313" key="2">
    <source>
        <dbReference type="EMBL" id="TYS67730.1"/>
    </source>
</evidence>
<evidence type="ECO:0000313" key="3">
    <source>
        <dbReference type="Proteomes" id="UP000322524"/>
    </source>
</evidence>
<feature type="transmembrane region" description="Helical" evidence="1">
    <location>
        <begin position="73"/>
        <end position="98"/>
    </location>
</feature>
<name>A0A5D4SWH9_9BACI</name>
<keyword evidence="1" id="KW-0812">Transmembrane</keyword>
<feature type="transmembrane region" description="Helical" evidence="1">
    <location>
        <begin position="46"/>
        <end position="67"/>
    </location>
</feature>
<reference evidence="2 3" key="1">
    <citation type="submission" date="2019-08" db="EMBL/GenBank/DDBJ databases">
        <title>Bacillus genomes from the desert of Cuatro Cienegas, Coahuila.</title>
        <authorList>
            <person name="Olmedo-Alvarez G."/>
        </authorList>
    </citation>
    <scope>NUCLEOTIDE SEQUENCE [LARGE SCALE GENOMIC DNA]</scope>
    <source>
        <strain evidence="2 3">CH28_1T</strain>
    </source>
</reference>
<gene>
    <name evidence="2" type="ORF">FZC76_14285</name>
</gene>
<feature type="transmembrane region" description="Helical" evidence="1">
    <location>
        <begin position="110"/>
        <end position="127"/>
    </location>
</feature>
<dbReference type="OrthoDB" id="2734587at2"/>
<dbReference type="EMBL" id="VTEV01000005">
    <property type="protein sequence ID" value="TYS67730.1"/>
    <property type="molecule type" value="Genomic_DNA"/>
</dbReference>
<dbReference type="RefSeq" id="WP_148988839.1">
    <property type="nucleotide sequence ID" value="NZ_VTEV01000005.1"/>
</dbReference>
<keyword evidence="1" id="KW-1133">Transmembrane helix</keyword>
<comment type="caution">
    <text evidence="2">The sequence shown here is derived from an EMBL/GenBank/DDBJ whole genome shotgun (WGS) entry which is preliminary data.</text>
</comment>
<sequence length="161" mass="17735">MAVQIGGLVGLYGGAAIGILAWWFGRHMAKKQRGLDELHDHIWQKARAISWFFSLASMYILFTLIMFGMELKAAMVLGVIMLVHFASWGITGVILSINMNMEEPLKASKVKFGIFIVALSVICFGILSITTGIWMFLLASVPPSTIGIIFALTPEKSNEEI</sequence>
<accession>A0A5D4SWH9</accession>
<evidence type="ECO:0000256" key="1">
    <source>
        <dbReference type="SAM" id="Phobius"/>
    </source>
</evidence>
<keyword evidence="1" id="KW-0472">Membrane</keyword>
<dbReference type="AlphaFoldDB" id="A0A5D4SWH9"/>
<dbReference type="STRING" id="79883.GCA_001636495_04372"/>
<protein>
    <submittedName>
        <fullName evidence="2">Uncharacterized protein</fullName>
    </submittedName>
</protein>